<keyword evidence="1" id="KW-0805">Transcription regulation</keyword>
<dbReference type="RefSeq" id="WP_425345787.1">
    <property type="nucleotide sequence ID" value="NZ_JBGUBD010000006.1"/>
</dbReference>
<feature type="domain" description="HTH gntR-type" evidence="5">
    <location>
        <begin position="3"/>
        <end position="72"/>
    </location>
</feature>
<dbReference type="Pfam" id="PF00392">
    <property type="entry name" value="GntR"/>
    <property type="match status" value="1"/>
</dbReference>
<name>A0ABV4U5I6_9BACT</name>
<dbReference type="PROSITE" id="PS50949">
    <property type="entry name" value="HTH_GNTR"/>
    <property type="match status" value="1"/>
</dbReference>
<dbReference type="SMART" id="SM00345">
    <property type="entry name" value="HTH_GNTR"/>
    <property type="match status" value="1"/>
</dbReference>
<dbReference type="EMBL" id="JBGUBD010000006">
    <property type="protein sequence ID" value="MFA9478862.1"/>
    <property type="molecule type" value="Genomic_DNA"/>
</dbReference>
<evidence type="ECO:0000313" key="7">
    <source>
        <dbReference type="Proteomes" id="UP001575105"/>
    </source>
</evidence>
<dbReference type="PANTHER" id="PTHR30146">
    <property type="entry name" value="LACI-RELATED TRANSCRIPTIONAL REPRESSOR"/>
    <property type="match status" value="1"/>
</dbReference>
<dbReference type="SUPFAM" id="SSF46785">
    <property type="entry name" value="Winged helix' DNA-binding domain"/>
    <property type="match status" value="1"/>
</dbReference>
<organism evidence="6 7">
    <name type="scientific">Natronomicrosphaera hydrolytica</name>
    <dbReference type="NCBI Taxonomy" id="3242702"/>
    <lineage>
        <taxon>Bacteria</taxon>
        <taxon>Pseudomonadati</taxon>
        <taxon>Planctomycetota</taxon>
        <taxon>Phycisphaerae</taxon>
        <taxon>Phycisphaerales</taxon>
        <taxon>Phycisphaeraceae</taxon>
        <taxon>Natronomicrosphaera</taxon>
    </lineage>
</organism>
<dbReference type="InterPro" id="IPR046335">
    <property type="entry name" value="LacI/GalR-like_sensor"/>
</dbReference>
<dbReference type="InterPro" id="IPR000524">
    <property type="entry name" value="Tscrpt_reg_HTH_GntR"/>
</dbReference>
<protein>
    <submittedName>
        <fullName evidence="6">Substrate-binding domain-containing protein</fullName>
    </submittedName>
</protein>
<keyword evidence="2" id="KW-0238">DNA-binding</keyword>
<dbReference type="SUPFAM" id="SSF53822">
    <property type="entry name" value="Periplasmic binding protein-like I"/>
    <property type="match status" value="1"/>
</dbReference>
<dbReference type="Gene3D" id="1.10.10.10">
    <property type="entry name" value="Winged helix-like DNA-binding domain superfamily/Winged helix DNA-binding domain"/>
    <property type="match status" value="1"/>
</dbReference>
<evidence type="ECO:0000256" key="3">
    <source>
        <dbReference type="ARBA" id="ARBA00023163"/>
    </source>
</evidence>
<evidence type="ECO:0000256" key="1">
    <source>
        <dbReference type="ARBA" id="ARBA00023015"/>
    </source>
</evidence>
<keyword evidence="7" id="KW-1185">Reference proteome</keyword>
<keyword evidence="3" id="KW-0804">Transcription</keyword>
<dbReference type="Pfam" id="PF13377">
    <property type="entry name" value="Peripla_BP_3"/>
    <property type="match status" value="1"/>
</dbReference>
<dbReference type="InterPro" id="IPR036388">
    <property type="entry name" value="WH-like_DNA-bd_sf"/>
</dbReference>
<dbReference type="InterPro" id="IPR028082">
    <property type="entry name" value="Peripla_BP_I"/>
</dbReference>
<comment type="caution">
    <text evidence="6">The sequence shown here is derived from an EMBL/GenBank/DDBJ whole genome shotgun (WGS) entry which is preliminary data.</text>
</comment>
<sequence length="408" mass="44748">MADSLQDSTASLIRKLVLERLDMEHPSPLPIASEIAARAGVSLMTVRQAMARMAAAGLIERRQGSGTYVAPAVLRGRKSIALVWGMSMASHDQAWFPLLFAWIQQAAKARGWSIRRYSVLGSDDEPDHNLERLLADAWSLKYRGLIYLPIPSVSAALEASGLRAVSDIKMLAICADLGRDSIVIDQFGFGEAAAERLIQQGARRLAFIGGRDGQASRAADYSGFRHALHNHPEARTEDAWARTALLRDPVRVGYEAFTSIWAQPDKPDGLVVADDVVMYGVMLAMLEHGVKVPKDLRVVALGTQGARYDGYPIEPPRITFSPRTFAFQAVDALIRMIQDDLDHTPVIKVSPDPVAADVDASTGQESQHKRTQSRSNALPQDIQPRHPVMFQALAQRVRTPDLGPVLTH</sequence>
<evidence type="ECO:0000256" key="2">
    <source>
        <dbReference type="ARBA" id="ARBA00023125"/>
    </source>
</evidence>
<reference evidence="6 7" key="1">
    <citation type="submission" date="2024-08" db="EMBL/GenBank/DDBJ databases">
        <title>Whole-genome sequencing of halo(alkali)philic microorganisms from hypersaline lakes.</title>
        <authorList>
            <person name="Sorokin D.Y."/>
            <person name="Merkel A.Y."/>
            <person name="Messina E."/>
            <person name="Yakimov M."/>
        </authorList>
    </citation>
    <scope>NUCLEOTIDE SEQUENCE [LARGE SCALE GENOMIC DNA]</scope>
    <source>
        <strain evidence="6 7">AB-hyl4</strain>
    </source>
</reference>
<evidence type="ECO:0000256" key="4">
    <source>
        <dbReference type="SAM" id="MobiDB-lite"/>
    </source>
</evidence>
<evidence type="ECO:0000313" key="6">
    <source>
        <dbReference type="EMBL" id="MFA9478862.1"/>
    </source>
</evidence>
<feature type="region of interest" description="Disordered" evidence="4">
    <location>
        <begin position="356"/>
        <end position="383"/>
    </location>
</feature>
<dbReference type="Proteomes" id="UP001575105">
    <property type="component" value="Unassembled WGS sequence"/>
</dbReference>
<proteinExistence type="predicted"/>
<accession>A0ABV4U5I6</accession>
<gene>
    <name evidence="6" type="ORF">ACERK3_11210</name>
</gene>
<dbReference type="CDD" id="cd06267">
    <property type="entry name" value="PBP1_LacI_sugar_binding-like"/>
    <property type="match status" value="1"/>
</dbReference>
<dbReference type="PANTHER" id="PTHR30146:SF109">
    <property type="entry name" value="HTH-TYPE TRANSCRIPTIONAL REGULATOR GALS"/>
    <property type="match status" value="1"/>
</dbReference>
<evidence type="ECO:0000259" key="5">
    <source>
        <dbReference type="PROSITE" id="PS50949"/>
    </source>
</evidence>
<dbReference type="InterPro" id="IPR036390">
    <property type="entry name" value="WH_DNA-bd_sf"/>
</dbReference>
<dbReference type="Gene3D" id="3.40.50.2300">
    <property type="match status" value="2"/>
</dbReference>